<dbReference type="RefSeq" id="WP_011497139.1">
    <property type="nucleotide sequence ID" value="NC_007954.1"/>
</dbReference>
<dbReference type="InterPro" id="IPR036188">
    <property type="entry name" value="FAD/NAD-bd_sf"/>
</dbReference>
<dbReference type="PANTHER" id="PTHR43706">
    <property type="entry name" value="NADH DEHYDROGENASE"/>
    <property type="match status" value="1"/>
</dbReference>
<sequence length="428" mass="46521">MAVKVVIVGGGAAGLALASKLGRKFGLKGDMDIYLIDKSPMHIWKPKLHEVAVGIIDQSLEGVLYRDHGLKNGYRYVSGELTGCQPEKKIIELAAVLDSEGDEVVPKREICYDYLVLALGGVSNSFNTPGAEPHCIFLDNLPSAERFHNKLLDGLLHANETQDKLSIGIVGAGATGVELAAELHHVIESVKSYGYLNISAQNLEVHLIEAAPKILSQLPDRVSLRAQALLIKLGIKLHLGVQVKEVTKAGFVTASGELIAANIKVWAAGVKGPNIFSQLTALPITGRNQVQVDACMRVQGHEGVYALGDCAELFLANGKPVPPRAQAAAQMADCLFVNLQRRLKGQDEQAFVYKDYGSLVSLSRFSAVGSLMGSLRSGTFFVEGHLARIMYVSLYQRHLASLYGWGAAIVYRFAQKLLRWHRPKLKLH</sequence>
<comment type="similarity">
    <text evidence="1">Belongs to the NADH dehydrogenase family.</text>
</comment>
<evidence type="ECO:0000259" key="6">
    <source>
        <dbReference type="Pfam" id="PF07992"/>
    </source>
</evidence>
<dbReference type="PANTHER" id="PTHR43706:SF9">
    <property type="entry name" value="TYPE II NADH:QUINONE OXIDOREDUCTASE"/>
    <property type="match status" value="1"/>
</dbReference>
<dbReference type="EMBL" id="CP000302">
    <property type="protein sequence ID" value="ABE55989.1"/>
    <property type="molecule type" value="Genomic_DNA"/>
</dbReference>
<evidence type="ECO:0000256" key="2">
    <source>
        <dbReference type="ARBA" id="ARBA00022630"/>
    </source>
</evidence>
<evidence type="ECO:0000313" key="7">
    <source>
        <dbReference type="EMBL" id="ABE55989.1"/>
    </source>
</evidence>
<evidence type="ECO:0000256" key="1">
    <source>
        <dbReference type="ARBA" id="ARBA00005272"/>
    </source>
</evidence>
<dbReference type="EC" id="1.6.99.3" evidence="7"/>
<dbReference type="STRING" id="318161.Sden_2710"/>
<dbReference type="PRINTS" id="PR00368">
    <property type="entry name" value="FADPNR"/>
</dbReference>
<evidence type="ECO:0000313" key="8">
    <source>
        <dbReference type="Proteomes" id="UP000001982"/>
    </source>
</evidence>
<dbReference type="PRINTS" id="PR00411">
    <property type="entry name" value="PNDRDTASEI"/>
</dbReference>
<keyword evidence="3" id="KW-0274">FAD</keyword>
<accession>Q12KN7</accession>
<dbReference type="eggNOG" id="COG1252">
    <property type="taxonomic scope" value="Bacteria"/>
</dbReference>
<name>Q12KN7_SHEDO</name>
<keyword evidence="4 7" id="KW-0560">Oxidoreductase</keyword>
<dbReference type="Gene3D" id="3.50.50.100">
    <property type="match status" value="1"/>
</dbReference>
<dbReference type="GO" id="GO:0008137">
    <property type="term" value="F:NADH dehydrogenase (ubiquinone) activity"/>
    <property type="evidence" value="ECO:0007669"/>
    <property type="project" value="TreeGrafter"/>
</dbReference>
<dbReference type="InterPro" id="IPR045024">
    <property type="entry name" value="NDH-2"/>
</dbReference>
<dbReference type="GO" id="GO:0003954">
    <property type="term" value="F:NADH dehydrogenase activity"/>
    <property type="evidence" value="ECO:0007669"/>
    <property type="project" value="InterPro"/>
</dbReference>
<proteinExistence type="inferred from homology"/>
<dbReference type="KEGG" id="sdn:Sden_2710"/>
<keyword evidence="8" id="KW-1185">Reference proteome</keyword>
<evidence type="ECO:0000256" key="4">
    <source>
        <dbReference type="ARBA" id="ARBA00023002"/>
    </source>
</evidence>
<dbReference type="HOGENOM" id="CLU_021377_7_0_6"/>
<evidence type="ECO:0000256" key="3">
    <source>
        <dbReference type="ARBA" id="ARBA00022827"/>
    </source>
</evidence>
<evidence type="ECO:0000256" key="5">
    <source>
        <dbReference type="ARBA" id="ARBA00023027"/>
    </source>
</evidence>
<gene>
    <name evidence="7" type="ordered locus">Sden_2710</name>
</gene>
<dbReference type="Pfam" id="PF07992">
    <property type="entry name" value="Pyr_redox_2"/>
    <property type="match status" value="1"/>
</dbReference>
<dbReference type="SUPFAM" id="SSF51905">
    <property type="entry name" value="FAD/NAD(P)-binding domain"/>
    <property type="match status" value="2"/>
</dbReference>
<dbReference type="InterPro" id="IPR023753">
    <property type="entry name" value="FAD/NAD-binding_dom"/>
</dbReference>
<organism evidence="7 8">
    <name type="scientific">Shewanella denitrificans (strain OS217 / ATCC BAA-1090 / DSM 15013)</name>
    <dbReference type="NCBI Taxonomy" id="318161"/>
    <lineage>
        <taxon>Bacteria</taxon>
        <taxon>Pseudomonadati</taxon>
        <taxon>Pseudomonadota</taxon>
        <taxon>Gammaproteobacteria</taxon>
        <taxon>Alteromonadales</taxon>
        <taxon>Shewanellaceae</taxon>
        <taxon>Shewanella</taxon>
    </lineage>
</organism>
<dbReference type="Proteomes" id="UP000001982">
    <property type="component" value="Chromosome"/>
</dbReference>
<protein>
    <submittedName>
        <fullName evidence="7">NADH dehydrogenase</fullName>
        <ecNumber evidence="7">1.6.99.3</ecNumber>
    </submittedName>
</protein>
<dbReference type="OrthoDB" id="9781621at2"/>
<feature type="domain" description="FAD/NAD(P)-binding" evidence="6">
    <location>
        <begin position="4"/>
        <end position="332"/>
    </location>
</feature>
<dbReference type="AlphaFoldDB" id="Q12KN7"/>
<keyword evidence="2" id="KW-0285">Flavoprotein</keyword>
<reference evidence="7 8" key="1">
    <citation type="submission" date="2006-03" db="EMBL/GenBank/DDBJ databases">
        <title>Complete sequence of Shewanella denitrificans OS217.</title>
        <authorList>
            <consortium name="US DOE Joint Genome Institute"/>
            <person name="Copeland A."/>
            <person name="Lucas S."/>
            <person name="Lapidus A."/>
            <person name="Barry K."/>
            <person name="Detter J.C."/>
            <person name="Glavina del Rio T."/>
            <person name="Hammon N."/>
            <person name="Israni S."/>
            <person name="Dalin E."/>
            <person name="Tice H."/>
            <person name="Pitluck S."/>
            <person name="Brettin T."/>
            <person name="Bruce D."/>
            <person name="Han C."/>
            <person name="Tapia R."/>
            <person name="Gilna P."/>
            <person name="Kiss H."/>
            <person name="Schmutz J."/>
            <person name="Larimer F."/>
            <person name="Land M."/>
            <person name="Hauser L."/>
            <person name="Kyrpides N."/>
            <person name="Lykidis A."/>
            <person name="Richardson P."/>
        </authorList>
    </citation>
    <scope>NUCLEOTIDE SEQUENCE [LARGE SCALE GENOMIC DNA]</scope>
    <source>
        <strain evidence="8">OS217 / ATCC BAA-1090 / DSM 15013</strain>
    </source>
</reference>
<keyword evidence="5" id="KW-0520">NAD</keyword>